<dbReference type="Pfam" id="PF00172">
    <property type="entry name" value="Zn_clus"/>
    <property type="match status" value="1"/>
</dbReference>
<dbReference type="PANTHER" id="PTHR31944:SF131">
    <property type="entry name" value="HEME-RESPONSIVE ZINC FINGER TRANSCRIPTION FACTOR HAP1"/>
    <property type="match status" value="1"/>
</dbReference>
<keyword evidence="6" id="KW-0539">Nucleus</keyword>
<feature type="compositionally biased region" description="Low complexity" evidence="7">
    <location>
        <begin position="155"/>
        <end position="177"/>
    </location>
</feature>
<dbReference type="GO" id="GO:0008270">
    <property type="term" value="F:zinc ion binding"/>
    <property type="evidence" value="ECO:0007669"/>
    <property type="project" value="InterPro"/>
</dbReference>
<proteinExistence type="predicted"/>
<name>A0A9W4SBY4_9GLOM</name>
<keyword evidence="5" id="KW-0804">Transcription</keyword>
<dbReference type="InterPro" id="IPR001138">
    <property type="entry name" value="Zn2Cys6_DnaBD"/>
</dbReference>
<accession>A0A9W4SBY4</accession>
<evidence type="ECO:0000259" key="8">
    <source>
        <dbReference type="PROSITE" id="PS50048"/>
    </source>
</evidence>
<evidence type="ECO:0000256" key="7">
    <source>
        <dbReference type="SAM" id="MobiDB-lite"/>
    </source>
</evidence>
<evidence type="ECO:0000313" key="9">
    <source>
        <dbReference type="EMBL" id="CAI2162861.1"/>
    </source>
</evidence>
<evidence type="ECO:0000256" key="5">
    <source>
        <dbReference type="ARBA" id="ARBA00023163"/>
    </source>
</evidence>
<keyword evidence="1" id="KW-0479">Metal-binding</keyword>
<keyword evidence="10" id="KW-1185">Reference proteome</keyword>
<dbReference type="SMART" id="SM00066">
    <property type="entry name" value="GAL4"/>
    <property type="match status" value="1"/>
</dbReference>
<dbReference type="GO" id="GO:0005634">
    <property type="term" value="C:nucleus"/>
    <property type="evidence" value="ECO:0007669"/>
    <property type="project" value="TreeGrafter"/>
</dbReference>
<dbReference type="AlphaFoldDB" id="A0A9W4SBY4"/>
<evidence type="ECO:0000256" key="1">
    <source>
        <dbReference type="ARBA" id="ARBA00022723"/>
    </source>
</evidence>
<dbReference type="GO" id="GO:0000978">
    <property type="term" value="F:RNA polymerase II cis-regulatory region sequence-specific DNA binding"/>
    <property type="evidence" value="ECO:0007669"/>
    <property type="project" value="TreeGrafter"/>
</dbReference>
<dbReference type="PROSITE" id="PS00463">
    <property type="entry name" value="ZN2_CY6_FUNGAL_1"/>
    <property type="match status" value="1"/>
</dbReference>
<evidence type="ECO:0000256" key="3">
    <source>
        <dbReference type="ARBA" id="ARBA00023015"/>
    </source>
</evidence>
<organism evidence="9 10">
    <name type="scientific">Funneliformis geosporum</name>
    <dbReference type="NCBI Taxonomy" id="1117311"/>
    <lineage>
        <taxon>Eukaryota</taxon>
        <taxon>Fungi</taxon>
        <taxon>Fungi incertae sedis</taxon>
        <taxon>Mucoromycota</taxon>
        <taxon>Glomeromycotina</taxon>
        <taxon>Glomeromycetes</taxon>
        <taxon>Glomerales</taxon>
        <taxon>Glomeraceae</taxon>
        <taxon>Funneliformis</taxon>
    </lineage>
</organism>
<dbReference type="InterPro" id="IPR051430">
    <property type="entry name" value="Fungal_TF_Env_Response"/>
</dbReference>
<dbReference type="SUPFAM" id="SSF57701">
    <property type="entry name" value="Zn2/Cys6 DNA-binding domain"/>
    <property type="match status" value="1"/>
</dbReference>
<feature type="region of interest" description="Disordered" evidence="7">
    <location>
        <begin position="150"/>
        <end position="185"/>
    </location>
</feature>
<evidence type="ECO:0000256" key="2">
    <source>
        <dbReference type="ARBA" id="ARBA00022833"/>
    </source>
</evidence>
<feature type="domain" description="Zn(2)-C6 fungal-type" evidence="8">
    <location>
        <begin position="31"/>
        <end position="61"/>
    </location>
</feature>
<dbReference type="InterPro" id="IPR036864">
    <property type="entry name" value="Zn2-C6_fun-type_DNA-bd_sf"/>
</dbReference>
<dbReference type="PROSITE" id="PS50048">
    <property type="entry name" value="ZN2_CY6_FUNGAL_2"/>
    <property type="match status" value="1"/>
</dbReference>
<protein>
    <submittedName>
        <fullName evidence="9">3986_t:CDS:1</fullName>
    </submittedName>
</protein>
<dbReference type="PANTHER" id="PTHR31944">
    <property type="entry name" value="HEME-RESPONSIVE ZINC FINGER TRANSCRIPTION FACTOR HAP1"/>
    <property type="match status" value="1"/>
</dbReference>
<dbReference type="Proteomes" id="UP001153678">
    <property type="component" value="Unassembled WGS sequence"/>
</dbReference>
<dbReference type="CDD" id="cd00067">
    <property type="entry name" value="GAL4"/>
    <property type="match status" value="1"/>
</dbReference>
<dbReference type="EMBL" id="CAMKVN010000057">
    <property type="protein sequence ID" value="CAI2162861.1"/>
    <property type="molecule type" value="Genomic_DNA"/>
</dbReference>
<reference evidence="9" key="1">
    <citation type="submission" date="2022-08" db="EMBL/GenBank/DDBJ databases">
        <authorList>
            <person name="Kallberg Y."/>
            <person name="Tangrot J."/>
            <person name="Rosling A."/>
        </authorList>
    </citation>
    <scope>NUCLEOTIDE SEQUENCE</scope>
    <source>
        <strain evidence="9">Wild A</strain>
    </source>
</reference>
<comment type="caution">
    <text evidence="9">The sequence shown here is derived from an EMBL/GenBank/DDBJ whole genome shotgun (WGS) entry which is preliminary data.</text>
</comment>
<evidence type="ECO:0000256" key="4">
    <source>
        <dbReference type="ARBA" id="ARBA00023125"/>
    </source>
</evidence>
<dbReference type="GO" id="GO:0001228">
    <property type="term" value="F:DNA-binding transcription activator activity, RNA polymerase II-specific"/>
    <property type="evidence" value="ECO:0007669"/>
    <property type="project" value="TreeGrafter"/>
</dbReference>
<dbReference type="OrthoDB" id="2123952at2759"/>
<dbReference type="Gene3D" id="4.10.240.10">
    <property type="entry name" value="Zn(2)-C6 fungal-type DNA-binding domain"/>
    <property type="match status" value="1"/>
</dbReference>
<evidence type="ECO:0000313" key="10">
    <source>
        <dbReference type="Proteomes" id="UP001153678"/>
    </source>
</evidence>
<evidence type="ECO:0000256" key="6">
    <source>
        <dbReference type="ARBA" id="ARBA00023242"/>
    </source>
</evidence>
<sequence>MSICLGIWYPSLFSTPPPSPMATALGHPNRSCVSCKKRKVKCDRKTPSCTACQKSKHRCHYTSYSPPVYTEELQQHRDEDEGIKAIKQKIEELDNTTRQRWEHVQRMYSNIKNLQPTIAAKEEFVNNPSYYLEDDEALFNMNLTNPMMPSTSAAQYPLPQGSPQQQLQMSQQVAQLSPPQSHLSPQQVQIPAPYLLQQQYHHPSSTATSPFIQTQAAFRSDNYSPYMRGTITLNYNLNGMRPLLGRQIVPILQAMTTGNGPNVPATGFTDVGDLQAWIREKLFHQDWSEESEQDERFELQPIIEDVNQQSYSLRQRFEVILHRVEFASSPTSVHEDFQPYEFEEKAHIDMDNYTNYSETGSNRSSIIEIDPTDCFLNKVYSFVRRFMRNHSWLRENFLMNLRARSPLMPMGFDTFNDGVFSDIAVEVRKTYSYAPYQGLKLISSNHHEEFVKGRLFF</sequence>
<keyword evidence="2" id="KW-0862">Zinc</keyword>
<keyword evidence="3" id="KW-0805">Transcription regulation</keyword>
<gene>
    <name evidence="9" type="ORF">FWILDA_LOCUS777</name>
</gene>
<keyword evidence="4" id="KW-0238">DNA-binding</keyword>